<name>A0A0D9XG00_9ORYZ</name>
<evidence type="ECO:0000259" key="4">
    <source>
        <dbReference type="Pfam" id="PF00561"/>
    </source>
</evidence>
<dbReference type="eggNOG" id="KOG4197">
    <property type="taxonomic scope" value="Eukaryota"/>
</dbReference>
<dbReference type="AlphaFoldDB" id="A0A0D9XG00"/>
<dbReference type="PANTHER" id="PTHR47832">
    <property type="entry name" value="DNA PHOTOLYASE"/>
    <property type="match status" value="1"/>
</dbReference>
<dbReference type="Gene3D" id="1.25.40.80">
    <property type="match status" value="1"/>
</dbReference>
<dbReference type="Gene3D" id="1.25.40.10">
    <property type="entry name" value="Tetratricopeptide repeat domain"/>
    <property type="match status" value="2"/>
</dbReference>
<dbReference type="eggNOG" id="KOG0133">
    <property type="taxonomic scope" value="Eukaryota"/>
</dbReference>
<reference evidence="5 6" key="1">
    <citation type="submission" date="2012-08" db="EMBL/GenBank/DDBJ databases">
        <title>Oryza genome evolution.</title>
        <authorList>
            <person name="Wing R.A."/>
        </authorList>
    </citation>
    <scope>NUCLEOTIDE SEQUENCE</scope>
</reference>
<dbReference type="eggNOG" id="KOG1454">
    <property type="taxonomic scope" value="Eukaryota"/>
</dbReference>
<feature type="domain" description="AB hydrolase-1" evidence="4">
    <location>
        <begin position="748"/>
        <end position="985"/>
    </location>
</feature>
<feature type="repeat" description="PPR" evidence="3">
    <location>
        <begin position="260"/>
        <end position="294"/>
    </location>
</feature>
<keyword evidence="2" id="KW-0809">Transit peptide</keyword>
<dbReference type="Pfam" id="PF00561">
    <property type="entry name" value="Abhydrolase_1"/>
    <property type="match status" value="1"/>
</dbReference>
<protein>
    <recommendedName>
        <fullName evidence="4">AB hydrolase-1 domain-containing protein</fullName>
    </recommendedName>
</protein>
<reference evidence="5" key="3">
    <citation type="submission" date="2015-04" db="UniProtKB">
        <authorList>
            <consortium name="EnsemblPlants"/>
        </authorList>
    </citation>
    <scope>IDENTIFICATION</scope>
</reference>
<dbReference type="STRING" id="77586.A0A0D9XG00"/>
<dbReference type="HOGENOM" id="CLU_293277_0_0_1"/>
<feature type="repeat" description="PPR" evidence="3">
    <location>
        <begin position="190"/>
        <end position="224"/>
    </location>
</feature>
<evidence type="ECO:0000256" key="3">
    <source>
        <dbReference type="PROSITE-ProRule" id="PRU00708"/>
    </source>
</evidence>
<feature type="repeat" description="PPR" evidence="3">
    <location>
        <begin position="330"/>
        <end position="364"/>
    </location>
</feature>
<dbReference type="Pfam" id="PF13041">
    <property type="entry name" value="PPR_2"/>
    <property type="match status" value="2"/>
</dbReference>
<dbReference type="PRINTS" id="PR00111">
    <property type="entry name" value="ABHYDROLASE"/>
</dbReference>
<keyword evidence="1" id="KW-0677">Repeat</keyword>
<dbReference type="InterPro" id="IPR029058">
    <property type="entry name" value="AB_hydrolase_fold"/>
</dbReference>
<dbReference type="SUPFAM" id="SSF52425">
    <property type="entry name" value="Cryptochrome/photolyase, N-terminal domain"/>
    <property type="match status" value="1"/>
</dbReference>
<dbReference type="Proteomes" id="UP000032180">
    <property type="component" value="Chromosome 9"/>
</dbReference>
<sequence length="1003" mass="110773">MLPSSPPPAAAISPARLHKLVTSQPDPLLALELVTVTAPTTAPHPSTLHALVLRLCRRRDHLPHALALLRRLPSPPSPRILLQILLSALRLRRPPHLFFSTFNSLFVSGPSPLPLNPHLLLRLLSVLSSTGSHFPCALHLLRVVSTSIPLPEPLVLAAHNLLIDAAARSGHIAVSVSLFHRLRSLHVSPNAETYRILTQSLCRKGQVRTAATLLDEMLHRGIPADPLAYTTVLNALCRKKQIREAYRLLCLMRGRGVSPDIVHYNTVIVGMCREGRPLDACKVIADMRESECEPNVVTYTTVVNGLCVSGLYDKAEAYLDDMVRKGFVPHFSVFHSVIKGCCAVGKVNEAAGMMTRMLDLGMVPHGETWSSIIRSVCSDEDNVETKLSRIQKVTRDNSYSDTMLELLLFALEDLKMVLKSQESDLLIGLGNAEDVVLKIVQAGLIFTEEEVEYRVRNVLASVESSLSNASFAWGNPPEIVVWNASLYDYKNPRELSTSYNQFLKEKLPMNTPLAASCLPALNVEIETGILPTLEELKGFLKVSRTSEDYLVSLKSTSARSILKKALSQIKVKTGVASSDSDGGEDITSYYGTSGRKIQNSMFASESSTEVRGGTEVTLDALAAYLKYLEGTGKASWQELHDKVRLTETRDGASFCTLFGPALQLGVISRRKVYHETIQYERDRNAGFISPFGYSTPTVTAAVDAICSMEWYRLLALKSQVCIEGNYPTRIWRWKGHLIQYTSIGDSGPSVLLVHGFGASLQHFRDNIDGIADQGCRVWAITLLGFGKSEKPNINYSELLWSELLRDFTVDVVREPVHLVGNSIGGYICAITAALWPSIARSLVLLNTAGSVVPSYSFIPLSEEGHTSWLSRLQARLLLLFLRSRAGGILKEYYPTRTERVDKPLVDEIIRASYDPGAATVIESIFSFNLSIPLNFLFDSFGGEILVVQGMKDPLTKSKSFVSMLREHCSKVHIRELDAGHAPHDEVPDEVNSLLCEWIKETDA</sequence>
<keyword evidence="6" id="KW-1185">Reference proteome</keyword>
<dbReference type="InterPro" id="IPR036155">
    <property type="entry name" value="Crypto/Photolyase_N_sf"/>
</dbReference>
<evidence type="ECO:0000256" key="2">
    <source>
        <dbReference type="ARBA" id="ARBA00022946"/>
    </source>
</evidence>
<dbReference type="Gramene" id="LPERR09G13420.1">
    <property type="protein sequence ID" value="LPERR09G13420.1"/>
    <property type="gene ID" value="LPERR09G13420"/>
</dbReference>
<feature type="repeat" description="PPR" evidence="3">
    <location>
        <begin position="295"/>
        <end position="329"/>
    </location>
</feature>
<dbReference type="InterPro" id="IPR000073">
    <property type="entry name" value="AB_hydrolase_1"/>
</dbReference>
<evidence type="ECO:0000313" key="6">
    <source>
        <dbReference type="Proteomes" id="UP000032180"/>
    </source>
</evidence>
<dbReference type="NCBIfam" id="TIGR00756">
    <property type="entry name" value="PPR"/>
    <property type="match status" value="5"/>
</dbReference>
<evidence type="ECO:0000313" key="5">
    <source>
        <dbReference type="EnsemblPlants" id="LPERR09G13420.1"/>
    </source>
</evidence>
<proteinExistence type="predicted"/>
<feature type="repeat" description="PPR" evidence="3">
    <location>
        <begin position="225"/>
        <end position="259"/>
    </location>
</feature>
<evidence type="ECO:0000256" key="1">
    <source>
        <dbReference type="ARBA" id="ARBA00022737"/>
    </source>
</evidence>
<dbReference type="PANTHER" id="PTHR47832:SF1">
    <property type="entry name" value="DNA PHOTOLYASE"/>
    <property type="match status" value="1"/>
</dbReference>
<dbReference type="InterPro" id="IPR011990">
    <property type="entry name" value="TPR-like_helical_dom_sf"/>
</dbReference>
<dbReference type="EnsemblPlants" id="LPERR09G13420.1">
    <property type="protein sequence ID" value="LPERR09G13420.1"/>
    <property type="gene ID" value="LPERR09G13420"/>
</dbReference>
<reference evidence="6" key="2">
    <citation type="submission" date="2013-12" db="EMBL/GenBank/DDBJ databases">
        <authorList>
            <person name="Yu Y."/>
            <person name="Lee S."/>
            <person name="de Baynast K."/>
            <person name="Wissotski M."/>
            <person name="Liu L."/>
            <person name="Talag J."/>
            <person name="Goicoechea J."/>
            <person name="Angelova A."/>
            <person name="Jetty R."/>
            <person name="Kudrna D."/>
            <person name="Golser W."/>
            <person name="Rivera L."/>
            <person name="Zhang J."/>
            <person name="Wing R."/>
        </authorList>
    </citation>
    <scope>NUCLEOTIDE SEQUENCE</scope>
</reference>
<dbReference type="Pfam" id="PF01535">
    <property type="entry name" value="PPR"/>
    <property type="match status" value="1"/>
</dbReference>
<dbReference type="PROSITE" id="PS51375">
    <property type="entry name" value="PPR"/>
    <property type="match status" value="5"/>
</dbReference>
<dbReference type="Gene3D" id="3.40.50.1820">
    <property type="entry name" value="alpha/beta hydrolase"/>
    <property type="match status" value="1"/>
</dbReference>
<dbReference type="InterPro" id="IPR002885">
    <property type="entry name" value="PPR_rpt"/>
</dbReference>
<dbReference type="SUPFAM" id="SSF53474">
    <property type="entry name" value="alpha/beta-Hydrolases"/>
    <property type="match status" value="1"/>
</dbReference>
<accession>A0A0D9XG00</accession>
<organism evidence="5 6">
    <name type="scientific">Leersia perrieri</name>
    <dbReference type="NCBI Taxonomy" id="77586"/>
    <lineage>
        <taxon>Eukaryota</taxon>
        <taxon>Viridiplantae</taxon>
        <taxon>Streptophyta</taxon>
        <taxon>Embryophyta</taxon>
        <taxon>Tracheophyta</taxon>
        <taxon>Spermatophyta</taxon>
        <taxon>Magnoliopsida</taxon>
        <taxon>Liliopsida</taxon>
        <taxon>Poales</taxon>
        <taxon>Poaceae</taxon>
        <taxon>BOP clade</taxon>
        <taxon>Oryzoideae</taxon>
        <taxon>Oryzeae</taxon>
        <taxon>Oryzinae</taxon>
        <taxon>Leersia</taxon>
    </lineage>
</organism>